<dbReference type="InterPro" id="IPR036291">
    <property type="entry name" value="NAD(P)-bd_dom_sf"/>
</dbReference>
<sequence>MKALVVGYGSIGKRHVRILNELGILVGLVSRRILDYKPIFNSIEPAIKSFSPNIIVVANETSKHLETLNLIMEKNYEGIILIEKPLFQSSNITSFDNENIFVGYNLRFHPLLQKLKTEIKNQKIISCSVYVGQYLPTWRPSADYRKTYSASKMLGGGVLRDLSHELDYLQWIFGSWKRLISLGGKFSSLEIESEDSYSLLTETELCPLITIEMNYLDKICQRFMIVNTEDYTYKIDFINGTFQKNSEIQYVKVSRDETYRKQYLAIINKNFDQLCTFEEGLSVIKMVESIERSNEEKGWVYNAE</sequence>
<keyword evidence="2" id="KW-1185">Reference proteome</keyword>
<dbReference type="RefSeq" id="WP_003351999.1">
    <property type="nucleotide sequence ID" value="NZ_AFEU01000002.1"/>
</dbReference>
<name>I3E213_BACMT</name>
<dbReference type="SUPFAM" id="SSF51735">
    <property type="entry name" value="NAD(P)-binding Rossmann-fold domains"/>
    <property type="match status" value="1"/>
</dbReference>
<dbReference type="AlphaFoldDB" id="I3E213"/>
<dbReference type="Gene3D" id="3.30.360.10">
    <property type="entry name" value="Dihydrodipicolinate Reductase, domain 2"/>
    <property type="match status" value="1"/>
</dbReference>
<dbReference type="SUPFAM" id="SSF55347">
    <property type="entry name" value="Glyceraldehyde-3-phosphate dehydrogenase-like, C-terminal domain"/>
    <property type="match status" value="1"/>
</dbReference>
<dbReference type="EMBL" id="AFEU01000002">
    <property type="protein sequence ID" value="EIJ80534.1"/>
    <property type="molecule type" value="Genomic_DNA"/>
</dbReference>
<gene>
    <name evidence="1" type="ORF">PB1_09242</name>
</gene>
<dbReference type="PANTHER" id="PTHR43377">
    <property type="entry name" value="BILIVERDIN REDUCTASE A"/>
    <property type="match status" value="1"/>
</dbReference>
<reference evidence="1 2" key="1">
    <citation type="journal article" date="2012" name="Appl. Environ. Microbiol.">
        <title>Genome Sequence of Thermotolerant Bacillus methanolicus: Features and Regulation Related to Methylotrophy and Production of L-Lysine and L-Glutamate from Methanol.</title>
        <authorList>
            <person name="Heggeset T.M."/>
            <person name="Krog A."/>
            <person name="Balzer S."/>
            <person name="Wentzel A."/>
            <person name="Ellingsen T.E."/>
            <person name="Brautaset T."/>
        </authorList>
    </citation>
    <scope>NUCLEOTIDE SEQUENCE [LARGE SCALE GENOMIC DNA]</scope>
    <source>
        <strain evidence="1 2">PB1</strain>
    </source>
</reference>
<dbReference type="InterPro" id="IPR051450">
    <property type="entry name" value="Gfo/Idh/MocA_Oxidoreductases"/>
</dbReference>
<comment type="caution">
    <text evidence="1">The sequence shown here is derived from an EMBL/GenBank/DDBJ whole genome shotgun (WGS) entry which is preliminary data.</text>
</comment>
<dbReference type="PATRIC" id="fig|997296.3.peg.1961"/>
<dbReference type="Proteomes" id="UP000010523">
    <property type="component" value="Unassembled WGS sequence"/>
</dbReference>
<organism evidence="1 2">
    <name type="scientific">Bacillus methanolicus PB1</name>
    <dbReference type="NCBI Taxonomy" id="997296"/>
    <lineage>
        <taxon>Bacteria</taxon>
        <taxon>Bacillati</taxon>
        <taxon>Bacillota</taxon>
        <taxon>Bacilli</taxon>
        <taxon>Bacillales</taxon>
        <taxon>Bacillaceae</taxon>
        <taxon>Bacillus</taxon>
    </lineage>
</organism>
<dbReference type="Gene3D" id="3.40.50.720">
    <property type="entry name" value="NAD(P)-binding Rossmann-like Domain"/>
    <property type="match status" value="1"/>
</dbReference>
<protein>
    <submittedName>
        <fullName evidence="1">Oxidoreductase domain-containing protein</fullName>
    </submittedName>
</protein>
<evidence type="ECO:0000313" key="2">
    <source>
        <dbReference type="Proteomes" id="UP000010523"/>
    </source>
</evidence>
<evidence type="ECO:0000313" key="1">
    <source>
        <dbReference type="EMBL" id="EIJ80534.1"/>
    </source>
</evidence>
<dbReference type="STRING" id="997296.PB1_09242"/>
<dbReference type="PANTHER" id="PTHR43377:SF1">
    <property type="entry name" value="BILIVERDIN REDUCTASE A"/>
    <property type="match status" value="1"/>
</dbReference>
<dbReference type="eggNOG" id="COG0673">
    <property type="taxonomic scope" value="Bacteria"/>
</dbReference>
<dbReference type="OrthoDB" id="9815825at2"/>
<proteinExistence type="predicted"/>
<accession>I3E213</accession>